<organism evidence="1 2">
    <name type="scientific">Apiospora saccharicola</name>
    <dbReference type="NCBI Taxonomy" id="335842"/>
    <lineage>
        <taxon>Eukaryota</taxon>
        <taxon>Fungi</taxon>
        <taxon>Dikarya</taxon>
        <taxon>Ascomycota</taxon>
        <taxon>Pezizomycotina</taxon>
        <taxon>Sordariomycetes</taxon>
        <taxon>Xylariomycetidae</taxon>
        <taxon>Amphisphaeriales</taxon>
        <taxon>Apiosporaceae</taxon>
        <taxon>Apiospora</taxon>
    </lineage>
</organism>
<sequence>MPASSAKAVQFTHEVVAACDDQVELNAQSFTFDAKYTPPATVLFSLSIAVAESVFYLQFTPSNISSLKKSTCHDGNNKTRPACFDAIRHHWGAFAPSRASNSNSATVAGSSPRLISTAIPATMRRVAP</sequence>
<gene>
    <name evidence="1" type="ORF">PG996_008958</name>
</gene>
<dbReference type="Proteomes" id="UP001446871">
    <property type="component" value="Unassembled WGS sequence"/>
</dbReference>
<accession>A0ABR1UZC7</accession>
<protein>
    <submittedName>
        <fullName evidence="1">Uncharacterized protein</fullName>
    </submittedName>
</protein>
<evidence type="ECO:0000313" key="1">
    <source>
        <dbReference type="EMBL" id="KAK8064306.1"/>
    </source>
</evidence>
<comment type="caution">
    <text evidence="1">The sequence shown here is derived from an EMBL/GenBank/DDBJ whole genome shotgun (WGS) entry which is preliminary data.</text>
</comment>
<evidence type="ECO:0000313" key="2">
    <source>
        <dbReference type="Proteomes" id="UP001446871"/>
    </source>
</evidence>
<name>A0ABR1UZC7_9PEZI</name>
<reference evidence="1 2" key="1">
    <citation type="submission" date="2023-01" db="EMBL/GenBank/DDBJ databases">
        <title>Analysis of 21 Apiospora genomes using comparative genomics revels a genus with tremendous synthesis potential of carbohydrate active enzymes and secondary metabolites.</title>
        <authorList>
            <person name="Sorensen T."/>
        </authorList>
    </citation>
    <scope>NUCLEOTIDE SEQUENCE [LARGE SCALE GENOMIC DNA]</scope>
    <source>
        <strain evidence="1 2">CBS 83171</strain>
    </source>
</reference>
<keyword evidence="2" id="KW-1185">Reference proteome</keyword>
<dbReference type="EMBL" id="JAQQWM010000005">
    <property type="protein sequence ID" value="KAK8064306.1"/>
    <property type="molecule type" value="Genomic_DNA"/>
</dbReference>
<proteinExistence type="predicted"/>